<feature type="transmembrane region" description="Helical" evidence="2">
    <location>
        <begin position="812"/>
        <end position="835"/>
    </location>
</feature>
<keyword evidence="2" id="KW-1133">Transmembrane helix</keyword>
<evidence type="ECO:0000313" key="5">
    <source>
        <dbReference type="Proteomes" id="UP001497516"/>
    </source>
</evidence>
<dbReference type="InterPro" id="IPR036397">
    <property type="entry name" value="RNaseH_sf"/>
</dbReference>
<dbReference type="InterPro" id="IPR043502">
    <property type="entry name" value="DNA/RNA_pol_sf"/>
</dbReference>
<sequence>MVKTQFGKTVKRIQADNGYEFNNEPLRSYYSREGILLQTSCTDTPQQNGVVERKHHHILDTARALRFQANLPLRFKSECILTAVYLLNRMPATATGKSPFEILFGKPATYRHLRFFGCLIYYKDTHDHLDKFGERGRAEVFLGYAPTNKGFLVYDLVSRKVLTSHGVQFHESSFPFHHGMQREFHWVPRPVFSAPDDEASFSDPHVLTSEDEIRPSPTIESTTFSPSAESVSPSSSTSPVTARNHSVAPPSPAEADPTPSPPHLRRGDRVRVRPKYLDNYITLDDHKGSASHSVRYPLSSYVSYDGFKPTYFAFLAALTGIEEPATFQQAFRDPRWRAAMGKEIQALVQNSTWNLVELPPGKRAISSKWVFKIKFYPDGSIERFKARLVAKGYTQIEGLDFHDTFAPVAKLVIVRCLIAVVVNRGWHLHQLDVNNAFLHGELEEEVYMTIPQGFRAPGDNRVCRLRKSIYGLKQASRNWYQKFTLEMLDFGFRSSPADASLFIYQRRSTFVTALIYVDDVLLAGNDLPFIDRVKQFLDARFSIKDLGPLRYFLGIEIARLSTGFVLHQRKYALDILEDTGVQGSRPSSFPVEQNHQLTKSTDDVLPDPSLYRHLVGLLLYLTITRPDITYAINILSQFVHAPSQMHLDAAFRVLRYIKGSPGQGLFFPIDATLRLTAYCDADWGGSQRTRRSTTGYFITLGSAPISWRTKKQRVVARSSAEAEYRAMASTVREIIWLRWLLQELGVPQSGPTPLHCDNQAALHIANNRSFMSALNMWKWTVTLFVSEFSRAIFFLSRFLLLFNWRIFSPKVSVLIVFDFSCPSCTLGIFTLLLAGKYLARPTLMTLMMLSLVLTRSSAARVPMQLMSFPRPRRFPYV</sequence>
<reference evidence="4 5" key="1">
    <citation type="submission" date="2024-04" db="EMBL/GenBank/DDBJ databases">
        <authorList>
            <person name="Fracassetti M."/>
        </authorList>
    </citation>
    <scope>NUCLEOTIDE SEQUENCE [LARGE SCALE GENOMIC DNA]</scope>
</reference>
<dbReference type="PANTHER" id="PTHR11439">
    <property type="entry name" value="GAG-POL-RELATED RETROTRANSPOSON"/>
    <property type="match status" value="1"/>
</dbReference>
<protein>
    <recommendedName>
        <fullName evidence="3">Integrase catalytic domain-containing protein</fullName>
    </recommendedName>
</protein>
<dbReference type="Pfam" id="PF07727">
    <property type="entry name" value="RVT_2"/>
    <property type="match status" value="1"/>
</dbReference>
<dbReference type="Gene3D" id="3.30.420.10">
    <property type="entry name" value="Ribonuclease H-like superfamily/Ribonuclease H"/>
    <property type="match status" value="1"/>
</dbReference>
<feature type="domain" description="Integrase catalytic" evidence="3">
    <location>
        <begin position="1"/>
        <end position="107"/>
    </location>
</feature>
<gene>
    <name evidence="4" type="ORF">LTRI10_LOCUS3103</name>
</gene>
<organism evidence="4 5">
    <name type="scientific">Linum trigynum</name>
    <dbReference type="NCBI Taxonomy" id="586398"/>
    <lineage>
        <taxon>Eukaryota</taxon>
        <taxon>Viridiplantae</taxon>
        <taxon>Streptophyta</taxon>
        <taxon>Embryophyta</taxon>
        <taxon>Tracheophyta</taxon>
        <taxon>Spermatophyta</taxon>
        <taxon>Magnoliopsida</taxon>
        <taxon>eudicotyledons</taxon>
        <taxon>Gunneridae</taxon>
        <taxon>Pentapetalae</taxon>
        <taxon>rosids</taxon>
        <taxon>fabids</taxon>
        <taxon>Malpighiales</taxon>
        <taxon>Linaceae</taxon>
        <taxon>Linum</taxon>
    </lineage>
</organism>
<dbReference type="InterPro" id="IPR057670">
    <property type="entry name" value="SH3_retrovirus"/>
</dbReference>
<name>A0AAV2CH36_9ROSI</name>
<dbReference type="PANTHER" id="PTHR11439:SF498">
    <property type="entry name" value="DNAK FAMILY PROTEIN"/>
    <property type="match status" value="1"/>
</dbReference>
<dbReference type="AlphaFoldDB" id="A0AAV2CH36"/>
<accession>A0AAV2CH36</accession>
<feature type="compositionally biased region" description="Low complexity" evidence="1">
    <location>
        <begin position="225"/>
        <end position="242"/>
    </location>
</feature>
<evidence type="ECO:0000256" key="2">
    <source>
        <dbReference type="SAM" id="Phobius"/>
    </source>
</evidence>
<dbReference type="InterPro" id="IPR013103">
    <property type="entry name" value="RVT_2"/>
</dbReference>
<evidence type="ECO:0000313" key="4">
    <source>
        <dbReference type="EMBL" id="CAL1355334.1"/>
    </source>
</evidence>
<dbReference type="SUPFAM" id="SSF56672">
    <property type="entry name" value="DNA/RNA polymerases"/>
    <property type="match status" value="1"/>
</dbReference>
<dbReference type="Proteomes" id="UP001497516">
    <property type="component" value="Chromosome 1"/>
</dbReference>
<dbReference type="InterPro" id="IPR001584">
    <property type="entry name" value="Integrase_cat-core"/>
</dbReference>
<evidence type="ECO:0000259" key="3">
    <source>
        <dbReference type="PROSITE" id="PS50994"/>
    </source>
</evidence>
<evidence type="ECO:0000256" key="1">
    <source>
        <dbReference type="SAM" id="MobiDB-lite"/>
    </source>
</evidence>
<dbReference type="EMBL" id="OZ034813">
    <property type="protein sequence ID" value="CAL1355334.1"/>
    <property type="molecule type" value="Genomic_DNA"/>
</dbReference>
<dbReference type="InterPro" id="IPR012337">
    <property type="entry name" value="RNaseH-like_sf"/>
</dbReference>
<dbReference type="SUPFAM" id="SSF53098">
    <property type="entry name" value="Ribonuclease H-like"/>
    <property type="match status" value="1"/>
</dbReference>
<keyword evidence="2" id="KW-0812">Transmembrane</keyword>
<keyword evidence="5" id="KW-1185">Reference proteome</keyword>
<dbReference type="GO" id="GO:0015074">
    <property type="term" value="P:DNA integration"/>
    <property type="evidence" value="ECO:0007669"/>
    <property type="project" value="InterPro"/>
</dbReference>
<feature type="region of interest" description="Disordered" evidence="1">
    <location>
        <begin position="207"/>
        <end position="269"/>
    </location>
</feature>
<proteinExistence type="predicted"/>
<keyword evidence="2" id="KW-0472">Membrane</keyword>
<dbReference type="PROSITE" id="PS50994">
    <property type="entry name" value="INTEGRASE"/>
    <property type="match status" value="1"/>
</dbReference>
<dbReference type="CDD" id="cd09272">
    <property type="entry name" value="RNase_HI_RT_Ty1"/>
    <property type="match status" value="1"/>
</dbReference>
<feature type="transmembrane region" description="Helical" evidence="2">
    <location>
        <begin position="776"/>
        <end position="800"/>
    </location>
</feature>
<dbReference type="GO" id="GO:0003676">
    <property type="term" value="F:nucleic acid binding"/>
    <property type="evidence" value="ECO:0007669"/>
    <property type="project" value="InterPro"/>
</dbReference>
<dbReference type="Pfam" id="PF25597">
    <property type="entry name" value="SH3_retrovirus"/>
    <property type="match status" value="1"/>
</dbReference>